<keyword evidence="2" id="KW-0732">Signal</keyword>
<proteinExistence type="predicted"/>
<evidence type="ECO:0000259" key="9">
    <source>
        <dbReference type="PROSITE" id="PS50949"/>
    </source>
</evidence>
<evidence type="ECO:0000256" key="5">
    <source>
        <dbReference type="ARBA" id="ARBA00023136"/>
    </source>
</evidence>
<dbReference type="InterPro" id="IPR050490">
    <property type="entry name" value="Bact_solute-bd_prot1"/>
</dbReference>
<dbReference type="Pfam" id="PF00392">
    <property type="entry name" value="GntR"/>
    <property type="match status" value="1"/>
</dbReference>
<keyword evidence="11" id="KW-1185">Reference proteome</keyword>
<keyword evidence="8" id="KW-0449">Lipoprotein</keyword>
<gene>
    <name evidence="10" type="ORF">ACFQ2I_04015</name>
</gene>
<feature type="domain" description="HTH gntR-type" evidence="9">
    <location>
        <begin position="9"/>
        <end position="77"/>
    </location>
</feature>
<dbReference type="SMART" id="SM00345">
    <property type="entry name" value="HTH_GNTR"/>
    <property type="match status" value="1"/>
</dbReference>
<sequence length="468" mass="54129">MKVSRSASRSKSEFMIATLRNEITAGKYEIGKYLPSELELCSLFGISKMTVRKGLEVLVEEGYIEKVPRIGAKVVSSIHANIITLRFGYYPSLVQEAKLLQLIERFHERHPLLRIQPIPLQYPAHDRYFSSYFQELKLDLMSINAQDYEDMRDLSLLEPMPRNEGVYRLLNTPFMIEEEAVAVQPFVFTPVILCYNKEHFRENNVPEPDACWSWGDVQEASRKLAVPGNRYGLVFHTLSDNRWPLFLLQNGVVFEPQADGSYHLANDQKLKDALATCKELMSDESLFPIHLSRSDNDIKDLFRRQKVSMMIATYSTLNGLQPQEDQGRQLRYDIAPVPFLQEAKSLLIVIGLAVSKLSEHKEAARRFVEFMQSEDAQLFLRKHTLSVPALKSAAEWSGKETMNRPPRFHLFRETMNTFRYYTDLNLSHRQLSLMRDELTLYWANLESLDSVLQKIEDKLAQCNDLHAK</sequence>
<evidence type="ECO:0000313" key="10">
    <source>
        <dbReference type="EMBL" id="MFD0958547.1"/>
    </source>
</evidence>
<evidence type="ECO:0000313" key="11">
    <source>
        <dbReference type="Proteomes" id="UP001596989"/>
    </source>
</evidence>
<accession>A0ABW3HM16</accession>
<organism evidence="10 11">
    <name type="scientific">Paenibacillus chungangensis</name>
    <dbReference type="NCBI Taxonomy" id="696535"/>
    <lineage>
        <taxon>Bacteria</taxon>
        <taxon>Bacillati</taxon>
        <taxon>Bacillota</taxon>
        <taxon>Bacilli</taxon>
        <taxon>Bacillales</taxon>
        <taxon>Paenibacillaceae</taxon>
        <taxon>Paenibacillus</taxon>
    </lineage>
</organism>
<dbReference type="Gene3D" id="1.10.10.10">
    <property type="entry name" value="Winged helix-like DNA-binding domain superfamily/Winged helix DNA-binding domain"/>
    <property type="match status" value="1"/>
</dbReference>
<evidence type="ECO:0000256" key="8">
    <source>
        <dbReference type="ARBA" id="ARBA00023288"/>
    </source>
</evidence>
<keyword evidence="3" id="KW-0805">Transcription regulation</keyword>
<dbReference type="EMBL" id="JBHTJZ010000005">
    <property type="protein sequence ID" value="MFD0958547.1"/>
    <property type="molecule type" value="Genomic_DNA"/>
</dbReference>
<dbReference type="CDD" id="cd07377">
    <property type="entry name" value="WHTH_GntR"/>
    <property type="match status" value="1"/>
</dbReference>
<dbReference type="Gene3D" id="3.40.190.10">
    <property type="entry name" value="Periplasmic binding protein-like II"/>
    <property type="match status" value="1"/>
</dbReference>
<evidence type="ECO:0000256" key="2">
    <source>
        <dbReference type="ARBA" id="ARBA00022729"/>
    </source>
</evidence>
<comment type="caution">
    <text evidence="10">The sequence shown here is derived from an EMBL/GenBank/DDBJ whole genome shotgun (WGS) entry which is preliminary data.</text>
</comment>
<reference evidence="11" key="1">
    <citation type="journal article" date="2019" name="Int. J. Syst. Evol. Microbiol.">
        <title>The Global Catalogue of Microorganisms (GCM) 10K type strain sequencing project: providing services to taxonomists for standard genome sequencing and annotation.</title>
        <authorList>
            <consortium name="The Broad Institute Genomics Platform"/>
            <consortium name="The Broad Institute Genome Sequencing Center for Infectious Disease"/>
            <person name="Wu L."/>
            <person name="Ma J."/>
        </authorList>
    </citation>
    <scope>NUCLEOTIDE SEQUENCE [LARGE SCALE GENOMIC DNA]</scope>
    <source>
        <strain evidence="11">CCUG 59129</strain>
    </source>
</reference>
<keyword evidence="1" id="KW-1003">Cell membrane</keyword>
<keyword evidence="6" id="KW-0564">Palmitate</keyword>
<dbReference type="InterPro" id="IPR036388">
    <property type="entry name" value="WH-like_DNA-bd_sf"/>
</dbReference>
<name>A0ABW3HM16_9BACL</name>
<dbReference type="SUPFAM" id="SSF53850">
    <property type="entry name" value="Periplasmic binding protein-like II"/>
    <property type="match status" value="1"/>
</dbReference>
<evidence type="ECO:0000256" key="1">
    <source>
        <dbReference type="ARBA" id="ARBA00022475"/>
    </source>
</evidence>
<keyword evidence="5" id="KW-0472">Membrane</keyword>
<dbReference type="SUPFAM" id="SSF46785">
    <property type="entry name" value="Winged helix' DNA-binding domain"/>
    <property type="match status" value="1"/>
</dbReference>
<dbReference type="InterPro" id="IPR000524">
    <property type="entry name" value="Tscrpt_reg_HTH_GntR"/>
</dbReference>
<evidence type="ECO:0000256" key="7">
    <source>
        <dbReference type="ARBA" id="ARBA00023163"/>
    </source>
</evidence>
<evidence type="ECO:0000256" key="4">
    <source>
        <dbReference type="ARBA" id="ARBA00023125"/>
    </source>
</evidence>
<dbReference type="PROSITE" id="PS50949">
    <property type="entry name" value="HTH_GNTR"/>
    <property type="match status" value="1"/>
</dbReference>
<dbReference type="InterPro" id="IPR006059">
    <property type="entry name" value="SBP"/>
</dbReference>
<dbReference type="PANTHER" id="PTHR43649">
    <property type="entry name" value="ARABINOSE-BINDING PROTEIN-RELATED"/>
    <property type="match status" value="1"/>
</dbReference>
<protein>
    <submittedName>
        <fullName evidence="10">Extracellular solute-binding protein</fullName>
    </submittedName>
</protein>
<keyword evidence="4" id="KW-0238">DNA-binding</keyword>
<dbReference type="InterPro" id="IPR036390">
    <property type="entry name" value="WH_DNA-bd_sf"/>
</dbReference>
<keyword evidence="7" id="KW-0804">Transcription</keyword>
<dbReference type="RefSeq" id="WP_377562337.1">
    <property type="nucleotide sequence ID" value="NZ_JBHTJZ010000005.1"/>
</dbReference>
<dbReference type="Proteomes" id="UP001596989">
    <property type="component" value="Unassembled WGS sequence"/>
</dbReference>
<evidence type="ECO:0000256" key="3">
    <source>
        <dbReference type="ARBA" id="ARBA00023015"/>
    </source>
</evidence>
<dbReference type="PRINTS" id="PR00035">
    <property type="entry name" value="HTHGNTR"/>
</dbReference>
<dbReference type="PANTHER" id="PTHR43649:SF33">
    <property type="entry name" value="POLYGALACTURONAN_RHAMNOGALACTURONAN-BINDING PROTEIN YTCQ"/>
    <property type="match status" value="1"/>
</dbReference>
<evidence type="ECO:0000256" key="6">
    <source>
        <dbReference type="ARBA" id="ARBA00023139"/>
    </source>
</evidence>
<dbReference type="Pfam" id="PF01547">
    <property type="entry name" value="SBP_bac_1"/>
    <property type="match status" value="1"/>
</dbReference>